<protein>
    <submittedName>
        <fullName evidence="2">Uncharacterized protein</fullName>
    </submittedName>
</protein>
<reference evidence="2 4" key="1">
    <citation type="submission" date="2022-11" db="EMBL/GenBank/DDBJ databases">
        <title>Whole genome sequence of Eschrichtius robustus ER-17-0199.</title>
        <authorList>
            <person name="Bruniche-Olsen A."/>
            <person name="Black A.N."/>
            <person name="Fields C.J."/>
            <person name="Walden K."/>
            <person name="Dewoody J.A."/>
        </authorList>
    </citation>
    <scope>NUCLEOTIDE SEQUENCE [LARGE SCALE GENOMIC DNA]</scope>
    <source>
        <strain evidence="2">ER-17-0199</strain>
        <tissue evidence="2">Blubber</tissue>
    </source>
</reference>
<accession>A0AB34GR01</accession>
<dbReference type="EMBL" id="JAIQCJ010001992">
    <property type="protein sequence ID" value="KAJ8786308.1"/>
    <property type="molecule type" value="Genomic_DNA"/>
</dbReference>
<keyword evidence="4" id="KW-1185">Reference proteome</keyword>
<dbReference type="Proteomes" id="UP001159641">
    <property type="component" value="Unassembled WGS sequence"/>
</dbReference>
<feature type="region of interest" description="Disordered" evidence="1">
    <location>
        <begin position="1"/>
        <end position="77"/>
    </location>
</feature>
<sequence>MATTLPASLRRAGRKQDVPPRSQQHGCSGLRAPRSGHHRSQQPERLRVATARGGRTSAAPSEQIEQSFRQSGPQQDR</sequence>
<dbReference type="EMBL" id="JAIQCJ010002137">
    <property type="protein sequence ID" value="KAJ8781949.1"/>
    <property type="molecule type" value="Genomic_DNA"/>
</dbReference>
<gene>
    <name evidence="3" type="ORF">J1605_006283</name>
    <name evidence="2" type="ORF">J1605_010697</name>
</gene>
<dbReference type="AlphaFoldDB" id="A0AB34GR01"/>
<proteinExistence type="predicted"/>
<comment type="caution">
    <text evidence="2">The sequence shown here is derived from an EMBL/GenBank/DDBJ whole genome shotgun (WGS) entry which is preliminary data.</text>
</comment>
<evidence type="ECO:0000313" key="2">
    <source>
        <dbReference type="EMBL" id="KAJ8781949.1"/>
    </source>
</evidence>
<feature type="compositionally biased region" description="Polar residues" evidence="1">
    <location>
        <begin position="58"/>
        <end position="77"/>
    </location>
</feature>
<evidence type="ECO:0000313" key="3">
    <source>
        <dbReference type="EMBL" id="KAJ8786308.1"/>
    </source>
</evidence>
<organism evidence="2 4">
    <name type="scientific">Eschrichtius robustus</name>
    <name type="common">California gray whale</name>
    <name type="synonym">Eschrichtius gibbosus</name>
    <dbReference type="NCBI Taxonomy" id="9764"/>
    <lineage>
        <taxon>Eukaryota</taxon>
        <taxon>Metazoa</taxon>
        <taxon>Chordata</taxon>
        <taxon>Craniata</taxon>
        <taxon>Vertebrata</taxon>
        <taxon>Euteleostomi</taxon>
        <taxon>Mammalia</taxon>
        <taxon>Eutheria</taxon>
        <taxon>Laurasiatheria</taxon>
        <taxon>Artiodactyla</taxon>
        <taxon>Whippomorpha</taxon>
        <taxon>Cetacea</taxon>
        <taxon>Mysticeti</taxon>
        <taxon>Eschrichtiidae</taxon>
        <taxon>Eschrichtius</taxon>
    </lineage>
</organism>
<evidence type="ECO:0000313" key="4">
    <source>
        <dbReference type="Proteomes" id="UP001159641"/>
    </source>
</evidence>
<evidence type="ECO:0000256" key="1">
    <source>
        <dbReference type="SAM" id="MobiDB-lite"/>
    </source>
</evidence>
<name>A0AB34GR01_ESCRO</name>